<evidence type="ECO:0000313" key="2">
    <source>
        <dbReference type="EMBL" id="KFB52539.1"/>
    </source>
</evidence>
<name>A0A084WQP5_ANOSI</name>
<proteinExistence type="predicted"/>
<dbReference type="EMBL" id="ATLV01025642">
    <property type="status" value="NOT_ANNOTATED_CDS"/>
    <property type="molecule type" value="Genomic_DNA"/>
</dbReference>
<sequence length="67" mass="7435">MRRPRDPALPWGLGNKDTVRRKPSPSRTGRSHPVTLGVALCLATCLLQLIQPSTAVNMLSINRFVLR</sequence>
<reference evidence="2 4" key="1">
    <citation type="journal article" date="2014" name="BMC Genomics">
        <title>Genome sequence of Anopheles sinensis provides insight into genetics basis of mosquito competence for malaria parasites.</title>
        <authorList>
            <person name="Zhou D."/>
            <person name="Zhang D."/>
            <person name="Ding G."/>
            <person name="Shi L."/>
            <person name="Hou Q."/>
            <person name="Ye Y."/>
            <person name="Xu Y."/>
            <person name="Zhou H."/>
            <person name="Xiong C."/>
            <person name="Li S."/>
            <person name="Yu J."/>
            <person name="Hong S."/>
            <person name="Yu X."/>
            <person name="Zou P."/>
            <person name="Chen C."/>
            <person name="Chang X."/>
            <person name="Wang W."/>
            <person name="Lv Y."/>
            <person name="Sun Y."/>
            <person name="Ma L."/>
            <person name="Shen B."/>
            <person name="Zhu C."/>
        </authorList>
    </citation>
    <scope>NUCLEOTIDE SEQUENCE [LARGE SCALE GENOMIC DNA]</scope>
</reference>
<organism evidence="2">
    <name type="scientific">Anopheles sinensis</name>
    <name type="common">Mosquito</name>
    <dbReference type="NCBI Taxonomy" id="74873"/>
    <lineage>
        <taxon>Eukaryota</taxon>
        <taxon>Metazoa</taxon>
        <taxon>Ecdysozoa</taxon>
        <taxon>Arthropoda</taxon>
        <taxon>Hexapoda</taxon>
        <taxon>Insecta</taxon>
        <taxon>Pterygota</taxon>
        <taxon>Neoptera</taxon>
        <taxon>Endopterygota</taxon>
        <taxon>Diptera</taxon>
        <taxon>Nematocera</taxon>
        <taxon>Culicoidea</taxon>
        <taxon>Culicidae</taxon>
        <taxon>Anophelinae</taxon>
        <taxon>Anopheles</taxon>
    </lineage>
</organism>
<reference evidence="3" key="2">
    <citation type="submission" date="2020-05" db="UniProtKB">
        <authorList>
            <consortium name="EnsemblMetazoa"/>
        </authorList>
    </citation>
    <scope>IDENTIFICATION</scope>
</reference>
<dbReference type="EnsemblMetazoa" id="ASIC020789-RA">
    <property type="protein sequence ID" value="ASIC020789-PA"/>
    <property type="gene ID" value="ASIC020789"/>
</dbReference>
<accession>A0A084WQP5</accession>
<keyword evidence="4" id="KW-1185">Reference proteome</keyword>
<evidence type="ECO:0000313" key="4">
    <source>
        <dbReference type="Proteomes" id="UP000030765"/>
    </source>
</evidence>
<dbReference type="AlphaFoldDB" id="A0A084WQP5"/>
<evidence type="ECO:0000256" key="1">
    <source>
        <dbReference type="SAM" id="MobiDB-lite"/>
    </source>
</evidence>
<dbReference type="VEuPathDB" id="VectorBase:ASIC020789"/>
<dbReference type="Proteomes" id="UP000030765">
    <property type="component" value="Unassembled WGS sequence"/>
</dbReference>
<protein>
    <submittedName>
        <fullName evidence="2">AGAP001118-PA-like protein</fullName>
    </submittedName>
</protein>
<feature type="region of interest" description="Disordered" evidence="1">
    <location>
        <begin position="1"/>
        <end position="31"/>
    </location>
</feature>
<dbReference type="EMBL" id="KE525396">
    <property type="protein sequence ID" value="KFB52539.1"/>
    <property type="molecule type" value="Genomic_DNA"/>
</dbReference>
<gene>
    <name evidence="2" type="ORF">ZHAS_00020789</name>
</gene>
<evidence type="ECO:0000313" key="3">
    <source>
        <dbReference type="EnsemblMetazoa" id="ASIC020789-PA"/>
    </source>
</evidence>